<protein>
    <submittedName>
        <fullName evidence="2">Uncharacterized protein</fullName>
    </submittedName>
</protein>
<gene>
    <name evidence="2" type="ORF">UU80_C0003G0017</name>
</gene>
<organism evidence="2 3">
    <name type="scientific">candidate division WWE3 bacterium GW2011_GWA1_41_8</name>
    <dbReference type="NCBI Taxonomy" id="1619103"/>
    <lineage>
        <taxon>Bacteria</taxon>
        <taxon>Katanobacteria</taxon>
    </lineage>
</organism>
<evidence type="ECO:0000256" key="1">
    <source>
        <dbReference type="SAM" id="SignalP"/>
    </source>
</evidence>
<feature type="chain" id="PRO_5002535185" evidence="1">
    <location>
        <begin position="27"/>
        <end position="363"/>
    </location>
</feature>
<name>A0A0G0XE74_UNCKA</name>
<evidence type="ECO:0000313" key="2">
    <source>
        <dbReference type="EMBL" id="KKS22717.1"/>
    </source>
</evidence>
<dbReference type="STRING" id="1619103.UU80_C0003G0017"/>
<dbReference type="EMBL" id="LCCA01000003">
    <property type="protein sequence ID" value="KKS22717.1"/>
    <property type="molecule type" value="Genomic_DNA"/>
</dbReference>
<comment type="caution">
    <text evidence="2">The sequence shown here is derived from an EMBL/GenBank/DDBJ whole genome shotgun (WGS) entry which is preliminary data.</text>
</comment>
<feature type="signal peptide" evidence="1">
    <location>
        <begin position="1"/>
        <end position="26"/>
    </location>
</feature>
<dbReference type="Proteomes" id="UP000034920">
    <property type="component" value="Unassembled WGS sequence"/>
</dbReference>
<evidence type="ECO:0000313" key="3">
    <source>
        <dbReference type="Proteomes" id="UP000034920"/>
    </source>
</evidence>
<reference evidence="2 3" key="1">
    <citation type="journal article" date="2015" name="Nature">
        <title>rRNA introns, odd ribosomes, and small enigmatic genomes across a large radiation of phyla.</title>
        <authorList>
            <person name="Brown C.T."/>
            <person name="Hug L.A."/>
            <person name="Thomas B.C."/>
            <person name="Sharon I."/>
            <person name="Castelle C.J."/>
            <person name="Singh A."/>
            <person name="Wilkins M.J."/>
            <person name="Williams K.H."/>
            <person name="Banfield J.F."/>
        </authorList>
    </citation>
    <scope>NUCLEOTIDE SEQUENCE [LARGE SCALE GENOMIC DNA]</scope>
</reference>
<proteinExistence type="predicted"/>
<sequence length="363" mass="39753">MNKKIYILPPLLTLFSLALFIPKASADFIITSQGDVIYTSQGEVLGKDDAKNVKPQVSQGNSAASTGKAPKITKIERNGTKVKMTIQDEDGIELEVMESEDSANITIEESNRKNDVKVKSLGNSYAIIQNKTAVQTRFPLSVDLETNELLVNTPAGQKTVSVMPDKAVQNMLAANVLDQVGGKGGLSWVNRLMVQTQETSSSSESPEMTRLRLRTRIEETSGSIIPFGATPLNMDHCKNYGWVTFTAPEFKNQGQCVSYVVTGGKNWENAEPEVELADAAESSESSETSVSENLEPLASEEFISLTTTKNGKLGYKIPGVKYEKFLWVYEVPLERNVTVSAETGELLEMEQSFTTNIVDALSF</sequence>
<keyword evidence="1" id="KW-0732">Signal</keyword>
<dbReference type="AlphaFoldDB" id="A0A0G0XE74"/>
<accession>A0A0G0XE74</accession>